<dbReference type="AlphaFoldDB" id="A0A6J2U7E8"/>
<dbReference type="GeneID" id="115631745"/>
<evidence type="ECO:0000256" key="6">
    <source>
        <dbReference type="ARBA" id="ARBA00022837"/>
    </source>
</evidence>
<feature type="chain" id="PRO_5027146461" description="CLIP domain-containing serine protease" evidence="12">
    <location>
        <begin position="21"/>
        <end position="367"/>
    </location>
</feature>
<evidence type="ECO:0000256" key="8">
    <source>
        <dbReference type="ARBA" id="ARBA00023157"/>
    </source>
</evidence>
<keyword evidence="15" id="KW-1185">Reference proteome</keyword>
<dbReference type="Proteomes" id="UP000504634">
    <property type="component" value="Unplaced"/>
</dbReference>
<dbReference type="PROSITE" id="PS00135">
    <property type="entry name" value="TRYPSIN_SER"/>
    <property type="match status" value="1"/>
</dbReference>
<evidence type="ECO:0000256" key="4">
    <source>
        <dbReference type="ARBA" id="ARBA00022801"/>
    </source>
</evidence>
<dbReference type="InterPro" id="IPR043504">
    <property type="entry name" value="Peptidase_S1_PA_chymotrypsin"/>
</dbReference>
<dbReference type="PROSITE" id="PS50240">
    <property type="entry name" value="TRYPSIN_DOM"/>
    <property type="match status" value="1"/>
</dbReference>
<dbReference type="InterPro" id="IPR038565">
    <property type="entry name" value="CLIP_sf"/>
</dbReference>
<dbReference type="InterPro" id="IPR009003">
    <property type="entry name" value="Peptidase_S1_PA"/>
</dbReference>
<gene>
    <name evidence="16" type="primary">LOC115631745</name>
</gene>
<accession>A0A6J2U7E8</accession>
<evidence type="ECO:0000256" key="9">
    <source>
        <dbReference type="ARBA" id="ARBA00023180"/>
    </source>
</evidence>
<dbReference type="GO" id="GO:0004252">
    <property type="term" value="F:serine-type endopeptidase activity"/>
    <property type="evidence" value="ECO:0007669"/>
    <property type="project" value="UniProtKB-UniRule"/>
</dbReference>
<comment type="similarity">
    <text evidence="10 12">Belongs to the peptidase S1 family. CLIP subfamily.</text>
</comment>
<organism evidence="15 16">
    <name type="scientific">Drosophila lebanonensis</name>
    <name type="common">Fruit fly</name>
    <name type="synonym">Scaptodrosophila lebanonensis</name>
    <dbReference type="NCBI Taxonomy" id="7225"/>
    <lineage>
        <taxon>Eukaryota</taxon>
        <taxon>Metazoa</taxon>
        <taxon>Ecdysozoa</taxon>
        <taxon>Arthropoda</taxon>
        <taxon>Hexapoda</taxon>
        <taxon>Insecta</taxon>
        <taxon>Pterygota</taxon>
        <taxon>Neoptera</taxon>
        <taxon>Endopterygota</taxon>
        <taxon>Diptera</taxon>
        <taxon>Brachycera</taxon>
        <taxon>Muscomorpha</taxon>
        <taxon>Ephydroidea</taxon>
        <taxon>Drosophilidae</taxon>
        <taxon>Scaptodrosophila</taxon>
    </lineage>
</organism>
<feature type="signal peptide" evidence="12">
    <location>
        <begin position="1"/>
        <end position="20"/>
    </location>
</feature>
<sequence length="367" mass="41354">MMVNVVPCLFIFFLIAGVWSTETNLQYADDCRTPSGHPGKCVPTQSCANIRKIAERIQKGEQVSKFNYNYVRRSICGRYGEMHYVCCNKWKVECKSDGMAQLNNADCGRYQEAYIINGREVSLMTRPWMALLNYKIGNQTFFSCGGTLISKRYVLTAAHCIPKEDDNKELVSVRLGEHNLSTEKDCEDDDKPESCAPAVQDIEIEKIIVHEAYKNKYNDIALLRLKEKVNFDRHINAICLPSCRTEGQNFEATLKYSVTGWGLTENGTRSDVANEASIDYYNRSVCSNAFAREIKQTQLCVGHPTKDSCNGDSGGPLSAVTYFMNDIRFVQYGIVSFGSNECGTGKPGVYTNVAKYMAWITFKLEKE</sequence>
<keyword evidence="6" id="KW-0106">Calcium</keyword>
<dbReference type="FunFam" id="2.40.10.10:FF:000078">
    <property type="entry name" value="Serine protease H137"/>
    <property type="match status" value="1"/>
</dbReference>
<dbReference type="GO" id="GO:0051604">
    <property type="term" value="P:protein maturation"/>
    <property type="evidence" value="ECO:0007669"/>
    <property type="project" value="UniProtKB-ARBA"/>
</dbReference>
<feature type="domain" description="Clip" evidence="14">
    <location>
        <begin position="30"/>
        <end position="87"/>
    </location>
</feature>
<keyword evidence="12" id="KW-0964">Secreted</keyword>
<keyword evidence="1 11" id="KW-0645">Protease</keyword>
<evidence type="ECO:0000256" key="11">
    <source>
        <dbReference type="RuleBase" id="RU363034"/>
    </source>
</evidence>
<dbReference type="InterPro" id="IPR018114">
    <property type="entry name" value="TRYPSIN_HIS"/>
</dbReference>
<dbReference type="RefSeq" id="XP_030384446.1">
    <property type="nucleotide sequence ID" value="XM_030528586.1"/>
</dbReference>
<keyword evidence="4 11" id="KW-0378">Hydrolase</keyword>
<dbReference type="Pfam" id="PF00089">
    <property type="entry name" value="Trypsin"/>
    <property type="match status" value="1"/>
</dbReference>
<dbReference type="Pfam" id="PF12032">
    <property type="entry name" value="CLIP"/>
    <property type="match status" value="1"/>
</dbReference>
<dbReference type="Gene3D" id="3.30.1640.30">
    <property type="match status" value="1"/>
</dbReference>
<dbReference type="CDD" id="cd00190">
    <property type="entry name" value="Tryp_SPc"/>
    <property type="match status" value="1"/>
</dbReference>
<keyword evidence="8" id="KW-1015">Disulfide bond</keyword>
<dbReference type="InterPro" id="IPR051487">
    <property type="entry name" value="Ser/Thr_Proteases_Immune/Dev"/>
</dbReference>
<dbReference type="InterPro" id="IPR001314">
    <property type="entry name" value="Peptidase_S1A"/>
</dbReference>
<keyword evidence="3 12" id="KW-0732">Signal</keyword>
<keyword evidence="9" id="KW-0325">Glycoprotein</keyword>
<reference evidence="16" key="1">
    <citation type="submission" date="2025-08" db="UniProtKB">
        <authorList>
            <consortium name="RefSeq"/>
        </authorList>
    </citation>
    <scope>IDENTIFICATION</scope>
    <source>
        <strain evidence="16">11010-0011.00</strain>
        <tissue evidence="16">Whole body</tissue>
    </source>
</reference>
<evidence type="ECO:0000256" key="5">
    <source>
        <dbReference type="ARBA" id="ARBA00022825"/>
    </source>
</evidence>
<dbReference type="FunFam" id="2.40.10.10:FF:000028">
    <property type="entry name" value="Serine protease easter"/>
    <property type="match status" value="1"/>
</dbReference>
<keyword evidence="7" id="KW-0865">Zymogen</keyword>
<dbReference type="InterPro" id="IPR001254">
    <property type="entry name" value="Trypsin_dom"/>
</dbReference>
<dbReference type="GO" id="GO:0046872">
    <property type="term" value="F:metal ion binding"/>
    <property type="evidence" value="ECO:0007669"/>
    <property type="project" value="UniProtKB-KW"/>
</dbReference>
<dbReference type="SUPFAM" id="SSF50494">
    <property type="entry name" value="Trypsin-like serine proteases"/>
    <property type="match status" value="1"/>
</dbReference>
<dbReference type="PROSITE" id="PS51888">
    <property type="entry name" value="CLIP"/>
    <property type="match status" value="1"/>
</dbReference>
<protein>
    <recommendedName>
        <fullName evidence="12">CLIP domain-containing serine protease</fullName>
        <ecNumber evidence="11">3.4.21.-</ecNumber>
    </recommendedName>
</protein>
<keyword evidence="2" id="KW-0479">Metal-binding</keyword>
<comment type="subcellular location">
    <subcellularLocation>
        <location evidence="12">Secreted</location>
    </subcellularLocation>
</comment>
<feature type="domain" description="Peptidase S1" evidence="13">
    <location>
        <begin position="115"/>
        <end position="365"/>
    </location>
</feature>
<evidence type="ECO:0000256" key="1">
    <source>
        <dbReference type="ARBA" id="ARBA00022670"/>
    </source>
</evidence>
<evidence type="ECO:0000256" key="2">
    <source>
        <dbReference type="ARBA" id="ARBA00022723"/>
    </source>
</evidence>
<comment type="domain">
    <text evidence="12">The clip domain consists of 35-55 residues which are 'knitted' together usually by 3 conserved disulfide bonds forming a clip-like compact structure.</text>
</comment>
<dbReference type="PANTHER" id="PTHR24256">
    <property type="entry name" value="TRYPTASE-RELATED"/>
    <property type="match status" value="1"/>
</dbReference>
<evidence type="ECO:0000256" key="7">
    <source>
        <dbReference type="ARBA" id="ARBA00023145"/>
    </source>
</evidence>
<dbReference type="SMART" id="SM00020">
    <property type="entry name" value="Tryp_SPc"/>
    <property type="match status" value="1"/>
</dbReference>
<evidence type="ECO:0000256" key="10">
    <source>
        <dbReference type="ARBA" id="ARBA00024195"/>
    </source>
</evidence>
<proteinExistence type="inferred from homology"/>
<evidence type="ECO:0000256" key="3">
    <source>
        <dbReference type="ARBA" id="ARBA00022729"/>
    </source>
</evidence>
<dbReference type="OrthoDB" id="8250810at2759"/>
<dbReference type="PROSITE" id="PS00134">
    <property type="entry name" value="TRYPSIN_HIS"/>
    <property type="match status" value="1"/>
</dbReference>
<dbReference type="Gene3D" id="2.40.10.10">
    <property type="entry name" value="Trypsin-like serine proteases"/>
    <property type="match status" value="2"/>
</dbReference>
<dbReference type="GO" id="GO:0005576">
    <property type="term" value="C:extracellular region"/>
    <property type="evidence" value="ECO:0007669"/>
    <property type="project" value="UniProtKB-SubCell"/>
</dbReference>
<evidence type="ECO:0000313" key="16">
    <source>
        <dbReference type="RefSeq" id="XP_030384446.1"/>
    </source>
</evidence>
<evidence type="ECO:0000259" key="14">
    <source>
        <dbReference type="PROSITE" id="PS51888"/>
    </source>
</evidence>
<dbReference type="GO" id="GO:0006508">
    <property type="term" value="P:proteolysis"/>
    <property type="evidence" value="ECO:0007669"/>
    <property type="project" value="UniProtKB-KW"/>
</dbReference>
<evidence type="ECO:0000259" key="13">
    <source>
        <dbReference type="PROSITE" id="PS50240"/>
    </source>
</evidence>
<name>A0A6J2U7E8_DROLE</name>
<dbReference type="PRINTS" id="PR00722">
    <property type="entry name" value="CHYMOTRYPSIN"/>
</dbReference>
<evidence type="ECO:0000256" key="12">
    <source>
        <dbReference type="RuleBase" id="RU366078"/>
    </source>
</evidence>
<dbReference type="SMART" id="SM00680">
    <property type="entry name" value="CLIP"/>
    <property type="match status" value="1"/>
</dbReference>
<dbReference type="EC" id="3.4.21.-" evidence="11"/>
<evidence type="ECO:0000313" key="15">
    <source>
        <dbReference type="Proteomes" id="UP000504634"/>
    </source>
</evidence>
<keyword evidence="5 11" id="KW-0720">Serine protease</keyword>
<dbReference type="InterPro" id="IPR022700">
    <property type="entry name" value="CLIP"/>
</dbReference>
<dbReference type="InterPro" id="IPR033116">
    <property type="entry name" value="TRYPSIN_SER"/>
</dbReference>